<proteinExistence type="predicted"/>
<accession>A0A645HDQ7</accession>
<organism evidence="1">
    <name type="scientific">bioreactor metagenome</name>
    <dbReference type="NCBI Taxonomy" id="1076179"/>
    <lineage>
        <taxon>unclassified sequences</taxon>
        <taxon>metagenomes</taxon>
        <taxon>ecological metagenomes</taxon>
    </lineage>
</organism>
<protein>
    <submittedName>
        <fullName evidence="1">Uncharacterized protein</fullName>
    </submittedName>
</protein>
<evidence type="ECO:0000313" key="1">
    <source>
        <dbReference type="EMBL" id="MPN36860.1"/>
    </source>
</evidence>
<dbReference type="EMBL" id="VSSQ01091238">
    <property type="protein sequence ID" value="MPN36860.1"/>
    <property type="molecule type" value="Genomic_DNA"/>
</dbReference>
<reference evidence="1" key="1">
    <citation type="submission" date="2019-08" db="EMBL/GenBank/DDBJ databases">
        <authorList>
            <person name="Kucharzyk K."/>
            <person name="Murdoch R.W."/>
            <person name="Higgins S."/>
            <person name="Loffler F."/>
        </authorList>
    </citation>
    <scope>NUCLEOTIDE SEQUENCE</scope>
</reference>
<dbReference type="AlphaFoldDB" id="A0A645HDQ7"/>
<comment type="caution">
    <text evidence="1">The sequence shown here is derived from an EMBL/GenBank/DDBJ whole genome shotgun (WGS) entry which is preliminary data.</text>
</comment>
<gene>
    <name evidence="1" type="ORF">SDC9_184372</name>
</gene>
<sequence>MEYLHFNRYDGTTTLLKQREVEGESDIRQLVLGIKDRKKRKKVVSEPGQ</sequence>
<name>A0A645HDQ7_9ZZZZ</name>